<sequence length="251" mass="28511">MEVLINNKNNPQLHYRGYFYNFDKPRKDGMGWRCYRKGCKGRLKSGLDYKTGEIPVIVEEHSHAVEPEKFGAKKALISMKANVVTTAITTRKAIEEGFRDADAETLLEGGTRKAVFRRLNYTRRQALRRDMNHLDRNKTVLALQAEKNHSGKNLERVQSGEKSIEVRTPTARNKVIQNTVANHNEQSSHGYKTHLEFLRDVSHHVSFSATIRAKKSQKDVGKPLDLSTRMGAGIEQDKMDTTSLENLSLSC</sequence>
<dbReference type="Proteomes" id="UP000678499">
    <property type="component" value="Unassembled WGS sequence"/>
</dbReference>
<keyword evidence="1" id="KW-0479">Metal-binding</keyword>
<evidence type="ECO:0000259" key="4">
    <source>
        <dbReference type="Pfam" id="PF04500"/>
    </source>
</evidence>
<dbReference type="Pfam" id="PF04500">
    <property type="entry name" value="FLYWCH"/>
    <property type="match status" value="1"/>
</dbReference>
<dbReference type="Gene3D" id="2.20.25.240">
    <property type="match status" value="1"/>
</dbReference>
<dbReference type="EMBL" id="CAJPEX010001118">
    <property type="protein sequence ID" value="CAG0918267.1"/>
    <property type="molecule type" value="Genomic_DNA"/>
</dbReference>
<evidence type="ECO:0000313" key="6">
    <source>
        <dbReference type="Proteomes" id="UP000678499"/>
    </source>
</evidence>
<protein>
    <recommendedName>
        <fullName evidence="4">FLYWCH-type domain-containing protein</fullName>
    </recommendedName>
</protein>
<gene>
    <name evidence="5" type="ORF">NMOB1V02_LOCUS5826</name>
</gene>
<keyword evidence="2" id="KW-0863">Zinc-finger</keyword>
<name>A0A7R9BMK3_9CRUS</name>
<evidence type="ECO:0000313" key="5">
    <source>
        <dbReference type="EMBL" id="CAD7278115.1"/>
    </source>
</evidence>
<feature type="domain" description="FLYWCH-type" evidence="4">
    <location>
        <begin position="4"/>
        <end position="63"/>
    </location>
</feature>
<proteinExistence type="predicted"/>
<evidence type="ECO:0000256" key="2">
    <source>
        <dbReference type="ARBA" id="ARBA00022771"/>
    </source>
</evidence>
<evidence type="ECO:0000256" key="1">
    <source>
        <dbReference type="ARBA" id="ARBA00022723"/>
    </source>
</evidence>
<dbReference type="GO" id="GO:0008270">
    <property type="term" value="F:zinc ion binding"/>
    <property type="evidence" value="ECO:0007669"/>
    <property type="project" value="UniProtKB-KW"/>
</dbReference>
<evidence type="ECO:0000256" key="3">
    <source>
        <dbReference type="ARBA" id="ARBA00022833"/>
    </source>
</evidence>
<organism evidence="5">
    <name type="scientific">Notodromas monacha</name>
    <dbReference type="NCBI Taxonomy" id="399045"/>
    <lineage>
        <taxon>Eukaryota</taxon>
        <taxon>Metazoa</taxon>
        <taxon>Ecdysozoa</taxon>
        <taxon>Arthropoda</taxon>
        <taxon>Crustacea</taxon>
        <taxon>Oligostraca</taxon>
        <taxon>Ostracoda</taxon>
        <taxon>Podocopa</taxon>
        <taxon>Podocopida</taxon>
        <taxon>Cypridocopina</taxon>
        <taxon>Cypridoidea</taxon>
        <taxon>Cyprididae</taxon>
        <taxon>Notodromas</taxon>
    </lineage>
</organism>
<reference evidence="5" key="1">
    <citation type="submission" date="2020-11" db="EMBL/GenBank/DDBJ databases">
        <authorList>
            <person name="Tran Van P."/>
        </authorList>
    </citation>
    <scope>NUCLEOTIDE SEQUENCE</scope>
</reference>
<accession>A0A7R9BMK3</accession>
<keyword evidence="3" id="KW-0862">Zinc</keyword>
<dbReference type="AlphaFoldDB" id="A0A7R9BMK3"/>
<keyword evidence="6" id="KW-1185">Reference proteome</keyword>
<dbReference type="InterPro" id="IPR007588">
    <property type="entry name" value="Znf_FLYWCH"/>
</dbReference>
<dbReference type="EMBL" id="OA883155">
    <property type="protein sequence ID" value="CAD7278115.1"/>
    <property type="molecule type" value="Genomic_DNA"/>
</dbReference>